<dbReference type="GO" id="GO:0050415">
    <property type="term" value="F:formimidoylglutamase activity"/>
    <property type="evidence" value="ECO:0007669"/>
    <property type="project" value="UniProtKB-UniRule"/>
</dbReference>
<evidence type="ECO:0000256" key="4">
    <source>
        <dbReference type="ARBA" id="ARBA00023211"/>
    </source>
</evidence>
<dbReference type="SUPFAM" id="SSF52768">
    <property type="entry name" value="Arginase/deacetylase"/>
    <property type="match status" value="1"/>
</dbReference>
<dbReference type="AlphaFoldDB" id="A0A1I7C5E7"/>
<feature type="region of interest" description="Disordered" evidence="9">
    <location>
        <begin position="1"/>
        <end position="26"/>
    </location>
</feature>
<dbReference type="GO" id="GO:0019556">
    <property type="term" value="P:L-histidine catabolic process to glutamate and formamide"/>
    <property type="evidence" value="ECO:0007669"/>
    <property type="project" value="UniProtKB-UniRule"/>
</dbReference>
<comment type="similarity">
    <text evidence="5 8">Belongs to the arginase family.</text>
</comment>
<evidence type="ECO:0000256" key="1">
    <source>
        <dbReference type="ARBA" id="ARBA00022723"/>
    </source>
</evidence>
<evidence type="ECO:0000256" key="7">
    <source>
        <dbReference type="PIRSR" id="PIRSR036979-1"/>
    </source>
</evidence>
<accession>A0A1I7C5E7</accession>
<keyword evidence="4 5" id="KW-0464">Manganese</keyword>
<dbReference type="Proteomes" id="UP000199594">
    <property type="component" value="Unassembled WGS sequence"/>
</dbReference>
<evidence type="ECO:0000256" key="9">
    <source>
        <dbReference type="SAM" id="MobiDB-lite"/>
    </source>
</evidence>
<feature type="binding site" evidence="5">
    <location>
        <position position="247"/>
    </location>
    <ligand>
        <name>Mn(2+)</name>
        <dbReference type="ChEBI" id="CHEBI:29035"/>
        <label>2</label>
    </ligand>
</feature>
<name>A0A1I7C5E7_9GAMM</name>
<keyword evidence="1 5" id="KW-0479">Metal-binding</keyword>
<feature type="binding site" evidence="5">
    <location>
        <position position="156"/>
    </location>
    <ligand>
        <name>Mn(2+)</name>
        <dbReference type="ChEBI" id="CHEBI:29035"/>
        <label>2</label>
    </ligand>
</feature>
<dbReference type="RefSeq" id="WP_245781561.1">
    <property type="nucleotide sequence ID" value="NZ_FPAQ01000036.1"/>
</dbReference>
<reference evidence="10 11" key="1">
    <citation type="submission" date="2016-10" db="EMBL/GenBank/DDBJ databases">
        <authorList>
            <person name="de Groot N.N."/>
        </authorList>
    </citation>
    <scope>NUCLEOTIDE SEQUENCE [LARGE SCALE GENOMIC DNA]</scope>
    <source>
        <strain evidence="10 11">CGMCC 1.6493</strain>
    </source>
</reference>
<dbReference type="PROSITE" id="PS51409">
    <property type="entry name" value="ARGINASE_2"/>
    <property type="match status" value="1"/>
</dbReference>
<dbReference type="InterPro" id="IPR023696">
    <property type="entry name" value="Ureohydrolase_dom_sf"/>
</dbReference>
<dbReference type="CDD" id="cd09988">
    <property type="entry name" value="Formimidoylglutamase"/>
    <property type="match status" value="1"/>
</dbReference>
<dbReference type="GO" id="GO:0033389">
    <property type="term" value="P:putrescine biosynthetic process from arginine, via agmatine"/>
    <property type="evidence" value="ECO:0007669"/>
    <property type="project" value="TreeGrafter"/>
</dbReference>
<organism evidence="10 11">
    <name type="scientific">Halomonas saccharevitans</name>
    <dbReference type="NCBI Taxonomy" id="416872"/>
    <lineage>
        <taxon>Bacteria</taxon>
        <taxon>Pseudomonadati</taxon>
        <taxon>Pseudomonadota</taxon>
        <taxon>Gammaproteobacteria</taxon>
        <taxon>Oceanospirillales</taxon>
        <taxon>Halomonadaceae</taxon>
        <taxon>Halomonas</taxon>
    </lineage>
</organism>
<feature type="binding site" evidence="7">
    <location>
        <position position="249"/>
    </location>
    <ligand>
        <name>Mn(2+)</name>
        <dbReference type="ChEBI" id="CHEBI:29035"/>
        <label>1</label>
    </ligand>
</feature>
<feature type="binding site" evidence="5 7">
    <location>
        <position position="247"/>
    </location>
    <ligand>
        <name>Mn(2+)</name>
        <dbReference type="ChEBI" id="CHEBI:29035"/>
        <label>1</label>
    </ligand>
</feature>
<feature type="binding site" evidence="5 7">
    <location>
        <position position="160"/>
    </location>
    <ligand>
        <name>Mn(2+)</name>
        <dbReference type="ChEBI" id="CHEBI:29035"/>
        <label>1</label>
    </ligand>
</feature>
<protein>
    <recommendedName>
        <fullName evidence="5 6">Formimidoylglutamase</fullName>
        <ecNumber evidence="5 6">3.5.3.8</ecNumber>
    </recommendedName>
    <alternativeName>
        <fullName evidence="5">Formiminoglutamase</fullName>
    </alternativeName>
    <alternativeName>
        <fullName evidence="5">Formiminoglutamate hydrolase</fullName>
    </alternativeName>
</protein>
<feature type="binding site" evidence="5">
    <location>
        <position position="158"/>
    </location>
    <ligand>
        <name>Mn(2+)</name>
        <dbReference type="ChEBI" id="CHEBI:29035"/>
        <label>2</label>
    </ligand>
</feature>
<dbReference type="Gene3D" id="3.40.800.10">
    <property type="entry name" value="Ureohydrolase domain"/>
    <property type="match status" value="1"/>
</dbReference>
<evidence type="ECO:0000313" key="11">
    <source>
        <dbReference type="Proteomes" id="UP000199594"/>
    </source>
</evidence>
<dbReference type="GO" id="GO:0008783">
    <property type="term" value="F:agmatinase activity"/>
    <property type="evidence" value="ECO:0007669"/>
    <property type="project" value="TreeGrafter"/>
</dbReference>
<evidence type="ECO:0000256" key="8">
    <source>
        <dbReference type="PROSITE-ProRule" id="PRU00742"/>
    </source>
</evidence>
<dbReference type="PIRSF" id="PIRSF036979">
    <property type="entry name" value="Arginase"/>
    <property type="match status" value="1"/>
</dbReference>
<sequence length="316" mass="34233">MIQDQANDARISPWQGRVDSEEAGNSRRWHQVVRPVAEAEQPGCALVGFCSDAGVARNKGRVGASEGPLAMRRQLANLAYHLESPLYDAGDVVCEGDALEEAQQAFAKRVTGLLDQGHRVIGLGGGHEIAFASFSGLFEHARRQARPPRIGILNLDAHLDLRQSERASSGTPFRQCAELCEQHGIEFRYTCLGVSRTGNTEALFERAEALGVEWVLDDACRSIASPEVKAALGRLLARVDVVYLTICLDTLPGWIAPGVSAPAARGIELAFVEDVIDYLAARTALPMVDVAELNPSLDTESRTARVAARLVERLAR</sequence>
<dbReference type="InterPro" id="IPR005923">
    <property type="entry name" value="HutG"/>
</dbReference>
<dbReference type="NCBIfam" id="TIGR01227">
    <property type="entry name" value="hutG"/>
    <property type="match status" value="1"/>
</dbReference>
<evidence type="ECO:0000313" key="10">
    <source>
        <dbReference type="EMBL" id="SFT94649.1"/>
    </source>
</evidence>
<feature type="binding site" evidence="5 7">
    <location>
        <position position="156"/>
    </location>
    <ligand>
        <name>Mn(2+)</name>
        <dbReference type="ChEBI" id="CHEBI:29035"/>
        <label>1</label>
    </ligand>
</feature>
<dbReference type="PANTHER" id="PTHR11358">
    <property type="entry name" value="ARGINASE/AGMATINASE"/>
    <property type="match status" value="1"/>
</dbReference>
<evidence type="ECO:0000256" key="2">
    <source>
        <dbReference type="ARBA" id="ARBA00022801"/>
    </source>
</evidence>
<dbReference type="PANTHER" id="PTHR11358:SF35">
    <property type="entry name" value="FORMIMIDOYLGLUTAMASE"/>
    <property type="match status" value="1"/>
</dbReference>
<evidence type="ECO:0000256" key="6">
    <source>
        <dbReference type="NCBIfam" id="TIGR01227"/>
    </source>
</evidence>
<dbReference type="Pfam" id="PF00491">
    <property type="entry name" value="Arginase"/>
    <property type="match status" value="1"/>
</dbReference>
<dbReference type="HAMAP" id="MF_00737">
    <property type="entry name" value="Formimidoylglutam"/>
    <property type="match status" value="1"/>
</dbReference>
<comment type="catalytic activity">
    <reaction evidence="5">
        <text>N-formimidoyl-L-glutamate + H2O = formamide + L-glutamate</text>
        <dbReference type="Rhea" id="RHEA:22492"/>
        <dbReference type="ChEBI" id="CHEBI:15377"/>
        <dbReference type="ChEBI" id="CHEBI:16397"/>
        <dbReference type="ChEBI" id="CHEBI:29985"/>
        <dbReference type="ChEBI" id="CHEBI:58928"/>
        <dbReference type="EC" id="3.5.3.8"/>
    </reaction>
</comment>
<feature type="binding site" evidence="7">
    <location>
        <position position="158"/>
    </location>
    <ligand>
        <name>Mn(2+)</name>
        <dbReference type="ChEBI" id="CHEBI:29035"/>
        <label>1</label>
    </ligand>
</feature>
<comment type="function">
    <text evidence="5">Catalyzes the conversion of N-formimidoyl-L-glutamate to L-glutamate and formamide.</text>
</comment>
<comment type="pathway">
    <text evidence="5">Amino-acid degradation; L-histidine degradation into L-glutamate; L-glutamate from N-formimidoyl-L-glutamate (hydrolase route): step 1/1.</text>
</comment>
<evidence type="ECO:0000256" key="3">
    <source>
        <dbReference type="ARBA" id="ARBA00022808"/>
    </source>
</evidence>
<feature type="binding site" evidence="5">
    <location>
        <position position="249"/>
    </location>
    <ligand>
        <name>Mn(2+)</name>
        <dbReference type="ChEBI" id="CHEBI:29035"/>
        <label>2</label>
    </ligand>
</feature>
<dbReference type="EC" id="3.5.3.8" evidence="5 6"/>
<dbReference type="GO" id="GO:0019557">
    <property type="term" value="P:L-histidine catabolic process to glutamate and formate"/>
    <property type="evidence" value="ECO:0007669"/>
    <property type="project" value="UniProtKB-UniPathway"/>
</dbReference>
<proteinExistence type="inferred from homology"/>
<keyword evidence="2 5" id="KW-0378">Hydrolase</keyword>
<dbReference type="InterPro" id="IPR006035">
    <property type="entry name" value="Ureohydrolase"/>
</dbReference>
<feature type="binding site" evidence="5 7">
    <location>
        <position position="127"/>
    </location>
    <ligand>
        <name>Mn(2+)</name>
        <dbReference type="ChEBI" id="CHEBI:29035"/>
        <label>1</label>
    </ligand>
</feature>
<dbReference type="GO" id="GO:0030145">
    <property type="term" value="F:manganese ion binding"/>
    <property type="evidence" value="ECO:0007669"/>
    <property type="project" value="UniProtKB-UniRule"/>
</dbReference>
<comment type="cofactor">
    <cofactor evidence="5 7">
        <name>Mn(2+)</name>
        <dbReference type="ChEBI" id="CHEBI:29035"/>
    </cofactor>
    <text evidence="5 7">Binds 2 manganese ions per subunit.</text>
</comment>
<dbReference type="EMBL" id="FPAQ01000036">
    <property type="protein sequence ID" value="SFT94649.1"/>
    <property type="molecule type" value="Genomic_DNA"/>
</dbReference>
<dbReference type="UniPathway" id="UPA00379">
    <property type="reaction ID" value="UER00552"/>
</dbReference>
<keyword evidence="3 5" id="KW-0369">Histidine metabolism</keyword>
<gene>
    <name evidence="5" type="primary">hutG</name>
    <name evidence="10" type="ORF">SAMN04487956_13610</name>
</gene>
<evidence type="ECO:0000256" key="5">
    <source>
        <dbReference type="HAMAP-Rule" id="MF_00737"/>
    </source>
</evidence>